<dbReference type="AlphaFoldDB" id="A0A8H5FJV4"/>
<protein>
    <submittedName>
        <fullName evidence="1">Uncharacterized protein</fullName>
    </submittedName>
</protein>
<evidence type="ECO:0000313" key="2">
    <source>
        <dbReference type="Proteomes" id="UP000559256"/>
    </source>
</evidence>
<proteinExistence type="predicted"/>
<sequence length="145" mass="16831">MLSGDCYDDHLEFQGIFPPDPFGRITQDMAYATVFRPHPDDLKECSHPTFRLLTYQWGFSVLHIAFGLQGSSVWTDLVVQDSYFNDTSEYVWKSYLDSGPRAGKRLKGEGFVEAEFMDSYGIEIKRTKNLQLGDYSLRMYLEDDW</sequence>
<gene>
    <name evidence="1" type="ORF">D9758_015310</name>
</gene>
<reference evidence="1 2" key="1">
    <citation type="journal article" date="2020" name="ISME J.">
        <title>Uncovering the hidden diversity of litter-decomposition mechanisms in mushroom-forming fungi.</title>
        <authorList>
            <person name="Floudas D."/>
            <person name="Bentzer J."/>
            <person name="Ahren D."/>
            <person name="Johansson T."/>
            <person name="Persson P."/>
            <person name="Tunlid A."/>
        </authorList>
    </citation>
    <scope>NUCLEOTIDE SEQUENCE [LARGE SCALE GENOMIC DNA]</scope>
    <source>
        <strain evidence="1 2">CBS 291.85</strain>
    </source>
</reference>
<evidence type="ECO:0000313" key="1">
    <source>
        <dbReference type="EMBL" id="KAF5339479.1"/>
    </source>
</evidence>
<dbReference type="Proteomes" id="UP000559256">
    <property type="component" value="Unassembled WGS sequence"/>
</dbReference>
<keyword evidence="2" id="KW-1185">Reference proteome</keyword>
<comment type="caution">
    <text evidence="1">The sequence shown here is derived from an EMBL/GenBank/DDBJ whole genome shotgun (WGS) entry which is preliminary data.</text>
</comment>
<organism evidence="1 2">
    <name type="scientific">Tetrapyrgos nigripes</name>
    <dbReference type="NCBI Taxonomy" id="182062"/>
    <lineage>
        <taxon>Eukaryota</taxon>
        <taxon>Fungi</taxon>
        <taxon>Dikarya</taxon>
        <taxon>Basidiomycota</taxon>
        <taxon>Agaricomycotina</taxon>
        <taxon>Agaricomycetes</taxon>
        <taxon>Agaricomycetidae</taxon>
        <taxon>Agaricales</taxon>
        <taxon>Marasmiineae</taxon>
        <taxon>Marasmiaceae</taxon>
        <taxon>Tetrapyrgos</taxon>
    </lineage>
</organism>
<dbReference type="EMBL" id="JAACJM010000185">
    <property type="protein sequence ID" value="KAF5339479.1"/>
    <property type="molecule type" value="Genomic_DNA"/>
</dbReference>
<accession>A0A8H5FJV4</accession>
<name>A0A8H5FJV4_9AGAR</name>